<evidence type="ECO:0000256" key="3">
    <source>
        <dbReference type="SAM" id="MobiDB-lite"/>
    </source>
</evidence>
<dbReference type="InterPro" id="IPR011333">
    <property type="entry name" value="SKP1/BTB/POZ_sf"/>
</dbReference>
<feature type="domain" description="BTB" evidence="4">
    <location>
        <begin position="29"/>
        <end position="93"/>
    </location>
</feature>
<feature type="region of interest" description="Disordered" evidence="3">
    <location>
        <begin position="253"/>
        <end position="278"/>
    </location>
</feature>
<dbReference type="PANTHER" id="PTHR24412">
    <property type="entry name" value="KELCH PROTEIN"/>
    <property type="match status" value="1"/>
</dbReference>
<reference evidence="5 6" key="1">
    <citation type="submission" date="2019-07" db="EMBL/GenBank/DDBJ databases">
        <authorList>
            <person name="Jastrzebski P J."/>
            <person name="Paukszto L."/>
            <person name="Jastrzebski P J."/>
        </authorList>
    </citation>
    <scope>NUCLEOTIDE SEQUENCE [LARGE SCALE GENOMIC DNA]</scope>
    <source>
        <strain evidence="5 6">WMS-il1</strain>
    </source>
</reference>
<evidence type="ECO:0000313" key="5">
    <source>
        <dbReference type="EMBL" id="VUZ51935.1"/>
    </source>
</evidence>
<gene>
    <name evidence="5" type="ORF">WMSIL1_LOCUS10272</name>
</gene>
<dbReference type="PANTHER" id="PTHR24412:SF272">
    <property type="entry name" value="KELCH-LIKE PROTEIN DIABLO"/>
    <property type="match status" value="1"/>
</dbReference>
<feature type="compositionally biased region" description="Low complexity" evidence="3">
    <location>
        <begin position="263"/>
        <end position="278"/>
    </location>
</feature>
<dbReference type="Gene3D" id="3.30.710.10">
    <property type="entry name" value="Potassium Channel Kv1.1, Chain A"/>
    <property type="match status" value="1"/>
</dbReference>
<proteinExistence type="predicted"/>
<evidence type="ECO:0000259" key="4">
    <source>
        <dbReference type="PROSITE" id="PS50097"/>
    </source>
</evidence>
<dbReference type="SMART" id="SM00225">
    <property type="entry name" value="BTB"/>
    <property type="match status" value="1"/>
</dbReference>
<dbReference type="AlphaFoldDB" id="A0A564YXI9"/>
<organism evidence="5 6">
    <name type="scientific">Hymenolepis diminuta</name>
    <name type="common">Rat tapeworm</name>
    <dbReference type="NCBI Taxonomy" id="6216"/>
    <lineage>
        <taxon>Eukaryota</taxon>
        <taxon>Metazoa</taxon>
        <taxon>Spiralia</taxon>
        <taxon>Lophotrochozoa</taxon>
        <taxon>Platyhelminthes</taxon>
        <taxon>Cestoda</taxon>
        <taxon>Eucestoda</taxon>
        <taxon>Cyclophyllidea</taxon>
        <taxon>Hymenolepididae</taxon>
        <taxon>Hymenolepis</taxon>
    </lineage>
</organism>
<dbReference type="PROSITE" id="PS50097">
    <property type="entry name" value="BTB"/>
    <property type="match status" value="1"/>
</dbReference>
<dbReference type="Proteomes" id="UP000321570">
    <property type="component" value="Unassembled WGS sequence"/>
</dbReference>
<keyword evidence="2" id="KW-0677">Repeat</keyword>
<evidence type="ECO:0000256" key="2">
    <source>
        <dbReference type="ARBA" id="ARBA00022737"/>
    </source>
</evidence>
<dbReference type="SUPFAM" id="SSF54695">
    <property type="entry name" value="POZ domain"/>
    <property type="match status" value="1"/>
</dbReference>
<feature type="non-terminal residue" evidence="5">
    <location>
        <position position="278"/>
    </location>
</feature>
<evidence type="ECO:0000313" key="6">
    <source>
        <dbReference type="Proteomes" id="UP000321570"/>
    </source>
</evidence>
<evidence type="ECO:0000256" key="1">
    <source>
        <dbReference type="ARBA" id="ARBA00022441"/>
    </source>
</evidence>
<keyword evidence="1" id="KW-0880">Kelch repeat</keyword>
<dbReference type="EMBL" id="CABIJS010000444">
    <property type="protein sequence ID" value="VUZ51935.1"/>
    <property type="molecule type" value="Genomic_DNA"/>
</dbReference>
<accession>A0A564YXI9</accession>
<protein>
    <recommendedName>
        <fullName evidence="4">BTB domain-containing protein</fullName>
    </recommendedName>
</protein>
<dbReference type="InterPro" id="IPR000210">
    <property type="entry name" value="BTB/POZ_dom"/>
</dbReference>
<dbReference type="Pfam" id="PF00651">
    <property type="entry name" value="BTB"/>
    <property type="match status" value="1"/>
</dbReference>
<sequence>MQLEVYSCEDTWNEVREHLNNQRIQGLFTDIEIETKGGHVIKAHRNVLSAVFPRMKRIMSSLTTNRLQWPRFDYETVMLAMDFAYTGRVNLTLANAVRLLLFSVNISCLKLRDWCIQFLTHNGRISGENVSQIWVAANSILNEQLMKACVEVIMCQMERLDRDFYTWSHTSAQGMRLLLEADHNFTSKRVLEFWLHLEPSDDVPKNKLCSLIGNSNLEVLSFDALLFIYSKAFELRISQEYRDKIEETLKSGNMRNIPQAGPSTSQGTSITTTSEKFK</sequence>
<name>A0A564YXI9_HYMDI</name>
<dbReference type="CDD" id="cd18186">
    <property type="entry name" value="BTB_POZ_ZBTB_KLHL-like"/>
    <property type="match status" value="1"/>
</dbReference>
<keyword evidence="6" id="KW-1185">Reference proteome</keyword>